<evidence type="ECO:0000313" key="10">
    <source>
        <dbReference type="Proteomes" id="UP001211907"/>
    </source>
</evidence>
<dbReference type="PROSITE" id="PS50089">
    <property type="entry name" value="ZF_RING_2"/>
    <property type="match status" value="1"/>
</dbReference>
<feature type="compositionally biased region" description="Polar residues" evidence="5">
    <location>
        <begin position="752"/>
        <end position="763"/>
    </location>
</feature>
<dbReference type="GO" id="GO:0016235">
    <property type="term" value="C:aggresome"/>
    <property type="evidence" value="ECO:0007669"/>
    <property type="project" value="TreeGrafter"/>
</dbReference>
<dbReference type="GO" id="GO:0031625">
    <property type="term" value="F:ubiquitin protein ligase binding"/>
    <property type="evidence" value="ECO:0007669"/>
    <property type="project" value="TreeGrafter"/>
</dbReference>
<evidence type="ECO:0000259" key="8">
    <source>
        <dbReference type="PROSITE" id="PS50144"/>
    </source>
</evidence>
<dbReference type="GO" id="GO:0008270">
    <property type="term" value="F:zinc ion binding"/>
    <property type="evidence" value="ECO:0007669"/>
    <property type="project" value="UniProtKB-KW"/>
</dbReference>
<sequence>MSSTRRSRSSTIAAVAPESSPSPLPPEFHEMFKCYICFENLSRPVMCPACSKISCESCVGKWLDTHGSRCPHCRMPLSHEKLVACRFMDELASQVRDAIKANARAATFNKDHCSIDDTDVCPEHNTPLHYFCSTCNDAICSDCAVLSSNHKSHSLEHLSTVYKTHRDSIWRATASLFSTLKSHMETQQTISTQITQISRAATAQHTRHEAVLRIAHAHIQNQAAAKITCLERFARALDAEVIRVRDTMQNLQTLVKVSTRADIVRKCKGVLEIVEKEHGSGGGGGGGGGGNARRDSSSNIELLKVPPDIDLTFQSTLIPAYESAVMVIPNFVEKMNHAVSVGNDVVTASDQPLSSSSSESNSFKLNTVDALYSDLFRTSGISWKLKVYCAGNRGTHVSIFLQMIEGNPIASKYQYKLELVKKSPSSSQQISSIKSAREFTSVFSSGECWGYTKFYPLEMLESNGFIDSVDGSLEIKFSVRPMDFAQKSRDLEWRLDCLENGVAKIEVDVGQILPENPRTQCDQSVDAAEIAASAENLNEVVVGNRSSHNRPQVARPDDSNLRDSLVNISVSRHSRSSASTPALPYYPVEPISRPQSVNTGIGRVSEQQSEIFGLFSSPAADYSNYIHSRDVRSRRPLSSLTESRRSFSRNETNGNLSHAASRYTPSNYSYPQATPLRRSQTNIIQTNPRRRQFSHSNTVISAFSPPPPPSTRHHQLPPIQPQLFSSRPQSPIHSQYVPSPFALSQNLTVLHSSPRSRYSTTPVGETAPPSPPSMQRWSPFVRGSINGSVSSSGADEDDRAASIPPNNSRLFYGVRENNSHGDEESDGSDRDLFEVATGGSTTPVWPMYHQYYSDADSCNDNDVDDDDEDDDDRGGGGGDDDDESSGSTSFSSDSETNGRGQHHERGETANEADGALESVLSRFIGRLENVAINPSGNDDGRWFRRSDSVSPVIPLAPLQFPNTLFSTGRSRSENNES</sequence>
<dbReference type="SUPFAM" id="SSF57850">
    <property type="entry name" value="RING/U-box"/>
    <property type="match status" value="1"/>
</dbReference>
<dbReference type="SUPFAM" id="SSF57845">
    <property type="entry name" value="B-box zinc-binding domain"/>
    <property type="match status" value="1"/>
</dbReference>
<dbReference type="InterPro" id="IPR053003">
    <property type="entry name" value="TRIM_RBCC_E3_ubiq-ligases"/>
</dbReference>
<dbReference type="GO" id="GO:0070842">
    <property type="term" value="P:aggresome assembly"/>
    <property type="evidence" value="ECO:0007669"/>
    <property type="project" value="TreeGrafter"/>
</dbReference>
<dbReference type="Pfam" id="PF22486">
    <property type="entry name" value="MATH_2"/>
    <property type="match status" value="1"/>
</dbReference>
<accession>A0AAD5T7N5</accession>
<feature type="compositionally biased region" description="Basic and acidic residues" evidence="5">
    <location>
        <begin position="817"/>
        <end position="833"/>
    </location>
</feature>
<dbReference type="Gene3D" id="3.30.160.60">
    <property type="entry name" value="Classic Zinc Finger"/>
    <property type="match status" value="1"/>
</dbReference>
<feature type="region of interest" description="Disordered" evidence="5">
    <location>
        <begin position="752"/>
        <end position="914"/>
    </location>
</feature>
<keyword evidence="4" id="KW-0863">Zinc-finger</keyword>
<dbReference type="EMBL" id="JADGJH010000187">
    <property type="protein sequence ID" value="KAJ3134545.1"/>
    <property type="molecule type" value="Genomic_DNA"/>
</dbReference>
<dbReference type="InterPro" id="IPR002083">
    <property type="entry name" value="MATH/TRAF_dom"/>
</dbReference>
<evidence type="ECO:0000259" key="6">
    <source>
        <dbReference type="PROSITE" id="PS50089"/>
    </source>
</evidence>
<dbReference type="InterPro" id="IPR000315">
    <property type="entry name" value="Znf_B-box"/>
</dbReference>
<keyword evidence="2" id="KW-0963">Cytoplasm</keyword>
<evidence type="ECO:0000256" key="3">
    <source>
        <dbReference type="ARBA" id="ARBA00022723"/>
    </source>
</evidence>
<keyword evidence="4" id="KW-0862">Zinc</keyword>
<evidence type="ECO:0000256" key="1">
    <source>
        <dbReference type="ARBA" id="ARBA00004496"/>
    </source>
</evidence>
<protein>
    <submittedName>
        <fullName evidence="9">Tripartite motif containing 37</fullName>
    </submittedName>
</protein>
<dbReference type="GO" id="GO:0005164">
    <property type="term" value="F:tumor necrosis factor receptor binding"/>
    <property type="evidence" value="ECO:0007669"/>
    <property type="project" value="TreeGrafter"/>
</dbReference>
<dbReference type="PANTHER" id="PTHR36754">
    <property type="entry name" value="E3 UBIQUITIN-PROTEIN LIGASE TRIM37"/>
    <property type="match status" value="1"/>
</dbReference>
<feature type="region of interest" description="Disordered" evidence="5">
    <location>
        <begin position="1"/>
        <end position="23"/>
    </location>
</feature>
<feature type="domain" description="RING-type" evidence="6">
    <location>
        <begin position="34"/>
        <end position="74"/>
    </location>
</feature>
<evidence type="ECO:0000256" key="4">
    <source>
        <dbReference type="PROSITE-ProRule" id="PRU00024"/>
    </source>
</evidence>
<proteinExistence type="predicted"/>
<feature type="compositionally biased region" description="Polar residues" evidence="5">
    <location>
        <begin position="649"/>
        <end position="673"/>
    </location>
</feature>
<dbReference type="AlphaFoldDB" id="A0AAD5T7N5"/>
<feature type="domain" description="MATH" evidence="8">
    <location>
        <begin position="352"/>
        <end position="479"/>
    </location>
</feature>
<dbReference type="InterPro" id="IPR008974">
    <property type="entry name" value="TRAF-like"/>
</dbReference>
<dbReference type="SUPFAM" id="SSF49599">
    <property type="entry name" value="TRAF domain-like"/>
    <property type="match status" value="1"/>
</dbReference>
<dbReference type="GO" id="GO:0005778">
    <property type="term" value="C:peroxisomal membrane"/>
    <property type="evidence" value="ECO:0007669"/>
    <property type="project" value="TreeGrafter"/>
</dbReference>
<evidence type="ECO:0000313" key="9">
    <source>
        <dbReference type="EMBL" id="KAJ3134545.1"/>
    </source>
</evidence>
<dbReference type="Pfam" id="PF00643">
    <property type="entry name" value="zf-B_box"/>
    <property type="match status" value="1"/>
</dbReference>
<gene>
    <name evidence="9" type="primary">TRIM37</name>
    <name evidence="9" type="ORF">HK100_003471</name>
</gene>
<dbReference type="Gene3D" id="3.30.40.10">
    <property type="entry name" value="Zinc/RING finger domain, C3HC4 (zinc finger)"/>
    <property type="match status" value="1"/>
</dbReference>
<feature type="compositionally biased region" description="Acidic residues" evidence="5">
    <location>
        <begin position="857"/>
        <end position="884"/>
    </location>
</feature>
<comment type="subcellular location">
    <subcellularLocation>
        <location evidence="1">Cytoplasm</location>
    </subcellularLocation>
</comment>
<feature type="domain" description="B box-type" evidence="7">
    <location>
        <begin position="116"/>
        <end position="158"/>
    </location>
</feature>
<dbReference type="GO" id="GO:0051865">
    <property type="term" value="P:protein autoubiquitination"/>
    <property type="evidence" value="ECO:0007669"/>
    <property type="project" value="TreeGrafter"/>
</dbReference>
<dbReference type="GO" id="GO:0006513">
    <property type="term" value="P:protein monoubiquitination"/>
    <property type="evidence" value="ECO:0007669"/>
    <property type="project" value="TreeGrafter"/>
</dbReference>
<evidence type="ECO:0000256" key="2">
    <source>
        <dbReference type="ARBA" id="ARBA00022490"/>
    </source>
</evidence>
<feature type="compositionally biased region" description="Low complexity" evidence="5">
    <location>
        <begin position="885"/>
        <end position="894"/>
    </location>
</feature>
<dbReference type="InterPro" id="IPR001841">
    <property type="entry name" value="Znf_RING"/>
</dbReference>
<comment type="caution">
    <text evidence="9">The sequence shown here is derived from an EMBL/GenBank/DDBJ whole genome shotgun (WGS) entry which is preliminary data.</text>
</comment>
<keyword evidence="3" id="KW-0479">Metal-binding</keyword>
<feature type="region of interest" description="Disordered" evidence="5">
    <location>
        <begin position="276"/>
        <end position="295"/>
    </location>
</feature>
<dbReference type="PANTHER" id="PTHR36754:SF2">
    <property type="entry name" value="E3 UBIQUITIN-PROTEIN LIGASE TRIM37"/>
    <property type="match status" value="1"/>
</dbReference>
<dbReference type="Gene3D" id="2.60.210.10">
    <property type="entry name" value="Apoptosis, Tumor Necrosis Factor Receptor Associated Protein 2, Chain A"/>
    <property type="match status" value="1"/>
</dbReference>
<dbReference type="PROSITE" id="PS50144">
    <property type="entry name" value="MATH"/>
    <property type="match status" value="1"/>
</dbReference>
<organism evidence="9 10">
    <name type="scientific">Physocladia obscura</name>
    <dbReference type="NCBI Taxonomy" id="109957"/>
    <lineage>
        <taxon>Eukaryota</taxon>
        <taxon>Fungi</taxon>
        <taxon>Fungi incertae sedis</taxon>
        <taxon>Chytridiomycota</taxon>
        <taxon>Chytridiomycota incertae sedis</taxon>
        <taxon>Chytridiomycetes</taxon>
        <taxon>Chytridiales</taxon>
        <taxon>Chytriomycetaceae</taxon>
        <taxon>Physocladia</taxon>
    </lineage>
</organism>
<dbReference type="PROSITE" id="PS50119">
    <property type="entry name" value="ZF_BBOX"/>
    <property type="match status" value="1"/>
</dbReference>
<dbReference type="Proteomes" id="UP001211907">
    <property type="component" value="Unassembled WGS sequence"/>
</dbReference>
<dbReference type="InterPro" id="IPR013083">
    <property type="entry name" value="Znf_RING/FYVE/PHD"/>
</dbReference>
<evidence type="ECO:0000256" key="5">
    <source>
        <dbReference type="SAM" id="MobiDB-lite"/>
    </source>
</evidence>
<dbReference type="GO" id="GO:0061630">
    <property type="term" value="F:ubiquitin protein ligase activity"/>
    <property type="evidence" value="ECO:0007669"/>
    <property type="project" value="TreeGrafter"/>
</dbReference>
<reference evidence="9" key="1">
    <citation type="submission" date="2020-05" db="EMBL/GenBank/DDBJ databases">
        <title>Phylogenomic resolution of chytrid fungi.</title>
        <authorList>
            <person name="Stajich J.E."/>
            <person name="Amses K."/>
            <person name="Simmons R."/>
            <person name="Seto K."/>
            <person name="Myers J."/>
            <person name="Bonds A."/>
            <person name="Quandt C.A."/>
            <person name="Barry K."/>
            <person name="Liu P."/>
            <person name="Grigoriev I."/>
            <person name="Longcore J.E."/>
            <person name="James T.Y."/>
        </authorList>
    </citation>
    <scope>NUCLEOTIDE SEQUENCE</scope>
    <source>
        <strain evidence="9">JEL0513</strain>
    </source>
</reference>
<feature type="region of interest" description="Disordered" evidence="5">
    <location>
        <begin position="631"/>
        <end position="673"/>
    </location>
</feature>
<name>A0AAD5T7N5_9FUNG</name>
<evidence type="ECO:0000259" key="7">
    <source>
        <dbReference type="PROSITE" id="PS50119"/>
    </source>
</evidence>
<keyword evidence="10" id="KW-1185">Reference proteome</keyword>
<feature type="compositionally biased region" description="Gly residues" evidence="5">
    <location>
        <begin position="280"/>
        <end position="291"/>
    </location>
</feature>
<dbReference type="CDD" id="cd16619">
    <property type="entry name" value="mRING-HC-C4C4_TRIM37_C-VIII"/>
    <property type="match status" value="1"/>
</dbReference>